<dbReference type="InterPro" id="IPR014001">
    <property type="entry name" value="Helicase_ATP-bd"/>
</dbReference>
<evidence type="ECO:0000259" key="3">
    <source>
        <dbReference type="PROSITE" id="PS51192"/>
    </source>
</evidence>
<dbReference type="InterPro" id="IPR001650">
    <property type="entry name" value="Helicase_C-like"/>
</dbReference>
<dbReference type="GO" id="GO:0003677">
    <property type="term" value="F:DNA binding"/>
    <property type="evidence" value="ECO:0007669"/>
    <property type="project" value="InterPro"/>
</dbReference>
<dbReference type="GO" id="GO:0005524">
    <property type="term" value="F:ATP binding"/>
    <property type="evidence" value="ECO:0007669"/>
    <property type="project" value="InterPro"/>
</dbReference>
<evidence type="ECO:0000259" key="4">
    <source>
        <dbReference type="PROSITE" id="PS51194"/>
    </source>
</evidence>
<dbReference type="InterPro" id="IPR027417">
    <property type="entry name" value="P-loop_NTPase"/>
</dbReference>
<dbReference type="PROSITE" id="PS51192">
    <property type="entry name" value="HELICASE_ATP_BIND_1"/>
    <property type="match status" value="1"/>
</dbReference>
<feature type="domain" description="Helicase ATP-binding" evidence="3">
    <location>
        <begin position="92"/>
        <end position="291"/>
    </location>
</feature>
<dbReference type="Gene3D" id="3.40.50.10810">
    <property type="entry name" value="Tandem AAA-ATPase domain"/>
    <property type="match status" value="1"/>
</dbReference>
<dbReference type="InterPro" id="IPR044972">
    <property type="entry name" value="Mot1"/>
</dbReference>
<dbReference type="SMART" id="SM00487">
    <property type="entry name" value="DEXDc"/>
    <property type="match status" value="1"/>
</dbReference>
<protein>
    <submittedName>
        <fullName evidence="5">Uncharacterized protein</fullName>
    </submittedName>
</protein>
<gene>
    <name evidence="5" type="ORF">Vafri_10704</name>
</gene>
<evidence type="ECO:0000256" key="1">
    <source>
        <dbReference type="ARBA" id="ARBA00022801"/>
    </source>
</evidence>
<dbReference type="PANTHER" id="PTHR36498:SF1">
    <property type="entry name" value="TATA-BINDING PROTEIN-ASSOCIATED FACTOR 172"/>
    <property type="match status" value="1"/>
</dbReference>
<dbReference type="CDD" id="cd18793">
    <property type="entry name" value="SF2_C_SNF"/>
    <property type="match status" value="1"/>
</dbReference>
<dbReference type="Gene3D" id="3.40.50.300">
    <property type="entry name" value="P-loop containing nucleotide triphosphate hydrolases"/>
    <property type="match status" value="1"/>
</dbReference>
<evidence type="ECO:0000313" key="5">
    <source>
        <dbReference type="EMBL" id="GIL55055.1"/>
    </source>
</evidence>
<dbReference type="Pfam" id="PF00271">
    <property type="entry name" value="Helicase_C"/>
    <property type="match status" value="1"/>
</dbReference>
<dbReference type="GO" id="GO:0017025">
    <property type="term" value="F:TBP-class protein binding"/>
    <property type="evidence" value="ECO:0007669"/>
    <property type="project" value="InterPro"/>
</dbReference>
<evidence type="ECO:0000256" key="2">
    <source>
        <dbReference type="SAM" id="MobiDB-lite"/>
    </source>
</evidence>
<accession>A0A8J4F0P1</accession>
<comment type="caution">
    <text evidence="5">The sequence shown here is derived from an EMBL/GenBank/DDBJ whole genome shotgun (WGS) entry which is preliminary data.</text>
</comment>
<dbReference type="EMBL" id="BNCO01000020">
    <property type="protein sequence ID" value="GIL55055.1"/>
    <property type="molecule type" value="Genomic_DNA"/>
</dbReference>
<dbReference type="InterPro" id="IPR038718">
    <property type="entry name" value="SNF2-like_sf"/>
</dbReference>
<feature type="non-terminal residue" evidence="5">
    <location>
        <position position="1"/>
    </location>
</feature>
<dbReference type="Proteomes" id="UP000747399">
    <property type="component" value="Unassembled WGS sequence"/>
</dbReference>
<organism evidence="5 6">
    <name type="scientific">Volvox africanus</name>
    <dbReference type="NCBI Taxonomy" id="51714"/>
    <lineage>
        <taxon>Eukaryota</taxon>
        <taxon>Viridiplantae</taxon>
        <taxon>Chlorophyta</taxon>
        <taxon>core chlorophytes</taxon>
        <taxon>Chlorophyceae</taxon>
        <taxon>CS clade</taxon>
        <taxon>Chlamydomonadales</taxon>
        <taxon>Volvocaceae</taxon>
        <taxon>Volvox</taxon>
    </lineage>
</organism>
<dbReference type="GO" id="GO:0016887">
    <property type="term" value="F:ATP hydrolysis activity"/>
    <property type="evidence" value="ECO:0007669"/>
    <property type="project" value="InterPro"/>
</dbReference>
<dbReference type="AlphaFoldDB" id="A0A8J4F0P1"/>
<dbReference type="SMART" id="SM00490">
    <property type="entry name" value="HELICc"/>
    <property type="match status" value="1"/>
</dbReference>
<feature type="compositionally biased region" description="Gly residues" evidence="2">
    <location>
        <begin position="774"/>
        <end position="797"/>
    </location>
</feature>
<dbReference type="Pfam" id="PF00176">
    <property type="entry name" value="SNF2-rel_dom"/>
    <property type="match status" value="1"/>
</dbReference>
<name>A0A8J4F0P1_9CHLO</name>
<evidence type="ECO:0000313" key="6">
    <source>
        <dbReference type="Proteomes" id="UP000747399"/>
    </source>
</evidence>
<keyword evidence="1" id="KW-0378">Hydrolase</keyword>
<dbReference type="PANTHER" id="PTHR36498">
    <property type="entry name" value="TATA-BINDING PROTEIN-ASSOCIATED FACTOR 172"/>
    <property type="match status" value="1"/>
</dbReference>
<dbReference type="SUPFAM" id="SSF52540">
    <property type="entry name" value="P-loop containing nucleoside triphosphate hydrolases"/>
    <property type="match status" value="2"/>
</dbReference>
<reference evidence="5" key="1">
    <citation type="journal article" date="2021" name="Proc. Natl. Acad. Sci. U.S.A.">
        <title>Three genomes in the algal genus Volvox reveal the fate of a haploid sex-determining region after a transition to homothallism.</title>
        <authorList>
            <person name="Yamamoto K."/>
            <person name="Hamaji T."/>
            <person name="Kawai-Toyooka H."/>
            <person name="Matsuzaki R."/>
            <person name="Takahashi F."/>
            <person name="Nishimura Y."/>
            <person name="Kawachi M."/>
            <person name="Noguchi H."/>
            <person name="Minakuchi Y."/>
            <person name="Umen J.G."/>
            <person name="Toyoda A."/>
            <person name="Nozaki H."/>
        </authorList>
    </citation>
    <scope>NUCLEOTIDE SEQUENCE</scope>
    <source>
        <strain evidence="5">NIES-3780</strain>
    </source>
</reference>
<proteinExistence type="predicted"/>
<feature type="region of interest" description="Disordered" evidence="2">
    <location>
        <begin position="771"/>
        <end position="803"/>
    </location>
</feature>
<dbReference type="PROSITE" id="PS51194">
    <property type="entry name" value="HELICASE_CTER"/>
    <property type="match status" value="1"/>
</dbReference>
<sequence length="803" mass="84081">LLVPLLRRMSDPHQDVRAAASSCFGSLMTLLPLAQGVPTPPGLDSDQLAAIHQDSAFLLQLLDNRNVAAYNLPFQLPYTLRPYQQDGINWLAFLRRFGLHGVLADDMGLGKTLQASCIMAAASLEAEAAYAGRMATVSNSNGAGDSSPPPPLPCLVVCPATLVGHWVHEVETTIGPAGLRPLQYGGQPGERAASQAQFDKSLRSVSPSSPRLQYNLLVMSYESLRADIEWVASRRWLYCVLDEGHAIRNPRSRVTHACKRVVAQHRLLLSGTPIQNDVLEMWSLFDFLMPGFLGPEKAFRAKFGKALQEARVSKRGSREAEAGLLALEGLHRSLLPFVLRRTKGQVLSDLPPKIITDIYCELSDLQARLYADFQQSKASAEAVEALRSGEARRAAAAGSDDTGDGGGAITCSSPHVFASLQYLRKLCSHPAMVMDLGLPAHVAVAATVLRTTDAAGVEAALRRLKHAPKLAALRDLLATCAIISPTAEGDEEAAVGVGSCAGAGAGSSTCGDDAADGSGGDSGGGSGGSGHRMLVFAQHKALLDIVERDLMTPYGVSYLRLDGSVEASARFGIVQRFNTDPTIDVLLLTTGVGGVGLNLTAADTVVFLEHDWNPMKDMQAMDRAHRLGQRRTVNVYRILTRGTLEERVMGLQQFKMDVAAAVVNADNMSMDNMDTASLLDVFGAPGGGAIAGPGGSGGAYTAAAAPGSMLPSEVEMAEAAVAEAAGEGAAGRKGKAPPKSGLAAALAAMGDMWDESQYSKEFSMEAFMHKIGGAAPGGGSGGGGGGGSGSGRSGGRGKGQKNI</sequence>
<keyword evidence="6" id="KW-1185">Reference proteome</keyword>
<dbReference type="InterPro" id="IPR000330">
    <property type="entry name" value="SNF2_N"/>
</dbReference>
<dbReference type="InterPro" id="IPR049730">
    <property type="entry name" value="SNF2/RAD54-like_C"/>
</dbReference>
<feature type="domain" description="Helicase C-terminal" evidence="4">
    <location>
        <begin position="519"/>
        <end position="674"/>
    </location>
</feature>